<dbReference type="RefSeq" id="WP_002769720.1">
    <property type="nucleotide sequence ID" value="NZ_JQDG01000002.1"/>
</dbReference>
<sequence>MEDPLGEHYIIELYDCNKSVLNDLDVIQGTLLSAAERAGATIIDSRFHRFAPQGVSGVIVIAESHLSIHTWPELGYAALDFYTCNHDMDIESSMRMLTEAFQASDFVVEYMPRGILNPARRRELRLQEVNFDHLKPVTGGAAC</sequence>
<evidence type="ECO:0000256" key="11">
    <source>
        <dbReference type="ARBA" id="ARBA00023317"/>
    </source>
</evidence>
<feature type="site" description="Cleavage (non-hydrolytic); by autolysis" evidence="15">
    <location>
        <begin position="63"/>
        <end position="64"/>
    </location>
</feature>
<keyword evidence="11 15" id="KW-0670">Pyruvate</keyword>
<comment type="similarity">
    <text evidence="14 15">Belongs to the prokaryotic AdoMetDC family. Type 1 subfamily.</text>
</comment>
<organism evidence="16 17">
    <name type="scientific">Leptonema illini</name>
    <dbReference type="NCBI Taxonomy" id="183"/>
    <lineage>
        <taxon>Bacteria</taxon>
        <taxon>Pseudomonadati</taxon>
        <taxon>Spirochaetota</taxon>
        <taxon>Spirochaetia</taxon>
        <taxon>Leptospirales</taxon>
        <taxon>Leptospiraceae</taxon>
        <taxon>Leptonema</taxon>
    </lineage>
</organism>
<comment type="caution">
    <text evidence="16">The sequence shown here is derived from an EMBL/GenBank/DDBJ whole genome shotgun (WGS) entry which is preliminary data.</text>
</comment>
<evidence type="ECO:0000256" key="2">
    <source>
        <dbReference type="ARBA" id="ARBA00011601"/>
    </source>
</evidence>
<dbReference type="PANTHER" id="PTHR33866">
    <property type="entry name" value="S-ADENOSYLMETHIONINE DECARBOXYLASE PROENZYME"/>
    <property type="match status" value="1"/>
</dbReference>
<reference evidence="16 17" key="1">
    <citation type="submission" date="2019-10" db="EMBL/GenBank/DDBJ databases">
        <title>Extracellular Electron Transfer in a Candidatus Methanoperedens spp. Enrichment Culture.</title>
        <authorList>
            <person name="Berger S."/>
            <person name="Rangel Shaw D."/>
            <person name="Berben T."/>
            <person name="In 'T Zandt M."/>
            <person name="Frank J."/>
            <person name="Reimann J."/>
            <person name="Jetten M.S.M."/>
            <person name="Welte C.U."/>
        </authorList>
    </citation>
    <scope>NUCLEOTIDE SEQUENCE [LARGE SCALE GENOMIC DNA]</scope>
    <source>
        <strain evidence="16">SB12</strain>
    </source>
</reference>
<evidence type="ECO:0000256" key="15">
    <source>
        <dbReference type="HAMAP-Rule" id="MF_00464"/>
    </source>
</evidence>
<keyword evidence="4 15" id="KW-0210">Decarboxylase</keyword>
<proteinExistence type="inferred from homology"/>
<evidence type="ECO:0000313" key="17">
    <source>
        <dbReference type="Proteomes" id="UP000460298"/>
    </source>
</evidence>
<dbReference type="EC" id="4.1.1.50" evidence="15"/>
<dbReference type="GO" id="GO:0005829">
    <property type="term" value="C:cytosol"/>
    <property type="evidence" value="ECO:0007669"/>
    <property type="project" value="TreeGrafter"/>
</dbReference>
<protein>
    <recommendedName>
        <fullName evidence="15">S-adenosylmethionine decarboxylase proenzyme</fullName>
        <shortName evidence="15">AdoMetDC</shortName>
        <shortName evidence="15">SAMDC</shortName>
        <ecNumber evidence="15">4.1.1.50</ecNumber>
    </recommendedName>
    <component>
        <recommendedName>
            <fullName evidence="15">S-adenosylmethionine decarboxylase beta chain</fullName>
        </recommendedName>
    </component>
    <component>
        <recommendedName>
            <fullName evidence="15">S-adenosylmethionine decarboxylase alpha chain</fullName>
        </recommendedName>
    </component>
</protein>
<feature type="modified residue" description="Pyruvic acid (Ser); by autocatalysis" evidence="15">
    <location>
        <position position="64"/>
    </location>
</feature>
<dbReference type="InterPro" id="IPR042286">
    <property type="entry name" value="AdoMetDC_C"/>
</dbReference>
<evidence type="ECO:0000256" key="8">
    <source>
        <dbReference type="ARBA" id="ARBA00023145"/>
    </source>
</evidence>
<dbReference type="EMBL" id="WBUI01000010">
    <property type="protein sequence ID" value="KAB2932201.1"/>
    <property type="molecule type" value="Genomic_DNA"/>
</dbReference>
<dbReference type="UniPathway" id="UPA00331">
    <property type="reaction ID" value="UER00451"/>
</dbReference>
<evidence type="ECO:0000256" key="9">
    <source>
        <dbReference type="ARBA" id="ARBA00023239"/>
    </source>
</evidence>
<dbReference type="Gene3D" id="3.30.160.750">
    <property type="match status" value="1"/>
</dbReference>
<comment type="pathway">
    <text evidence="1 15">Amine and polyamine biosynthesis; S-adenosylmethioninamine biosynthesis; S-adenosylmethioninamine from S-adenosyl-L-methionine: step 1/1.</text>
</comment>
<evidence type="ECO:0000256" key="1">
    <source>
        <dbReference type="ARBA" id="ARBA00004911"/>
    </source>
</evidence>
<dbReference type="InterPro" id="IPR016067">
    <property type="entry name" value="S-AdoMet_deCO2ase_core"/>
</dbReference>
<evidence type="ECO:0000256" key="5">
    <source>
        <dbReference type="ARBA" id="ARBA00022813"/>
    </source>
</evidence>
<comment type="subunit">
    <text evidence="2 15">Heterotetramer of two alpha and two beta chains arranged as a dimer of alpha/beta heterodimers.</text>
</comment>
<dbReference type="InterPro" id="IPR003826">
    <property type="entry name" value="AdoMetDC_fam_prok"/>
</dbReference>
<dbReference type="Gene3D" id="3.30.360.110">
    <property type="entry name" value="S-adenosylmethionine decarboxylase domain"/>
    <property type="match status" value="1"/>
</dbReference>
<comment type="PTM">
    <text evidence="15">Is synthesized initially as an inactive proenzyme. Formation of the active enzyme involves a self-maturation process in which the active site pyruvoyl group is generated from an internal serine residue via an autocatalytic post-translational modification. Two non-identical subunits are generated from the proenzyme in this reaction, and the pyruvate is formed at the N-terminus of the alpha chain, which is derived from the carboxyl end of the proenzyme. The post-translation cleavage follows an unusual pathway, termed non-hydrolytic serinolysis, in which the side chain hydroxyl group of the serine supplies its oxygen atom to form the C-terminus of the beta chain, while the remainder of the serine residue undergoes an oxidative deamination to produce ammonia and the pyruvoyl group blocking the N-terminus of the alpha chain.</text>
</comment>
<dbReference type="AlphaFoldDB" id="A0A833H119"/>
<keyword evidence="8 15" id="KW-0865">Zymogen</keyword>
<keyword evidence="9 15" id="KW-0456">Lyase</keyword>
<comment type="function">
    <text evidence="13 15">Catalyzes the decarboxylation of S-adenosylmethionine to S-adenosylmethioninamine (dcAdoMet), the propylamine donor required for the synthesis of the polyamines spermine and spermidine from the diamine putrescine.</text>
</comment>
<dbReference type="FunFam" id="3.30.360.110:FF:000001">
    <property type="entry name" value="S-adenosylmethionine decarboxylase proenzyme"/>
    <property type="match status" value="1"/>
</dbReference>
<evidence type="ECO:0000256" key="3">
    <source>
        <dbReference type="ARBA" id="ARBA00022691"/>
    </source>
</evidence>
<gene>
    <name evidence="16" type="primary">speD</name>
    <name evidence="15" type="synonym">speH</name>
    <name evidence="16" type="ORF">F9K24_11395</name>
</gene>
<feature type="active site" description="Proton acceptor; for processing activity" evidence="15">
    <location>
        <position position="69"/>
    </location>
</feature>
<comment type="catalytic activity">
    <reaction evidence="12 15">
        <text>S-adenosyl-L-methionine + H(+) = S-adenosyl 3-(methylsulfanyl)propylamine + CO2</text>
        <dbReference type="Rhea" id="RHEA:15981"/>
        <dbReference type="ChEBI" id="CHEBI:15378"/>
        <dbReference type="ChEBI" id="CHEBI:16526"/>
        <dbReference type="ChEBI" id="CHEBI:57443"/>
        <dbReference type="ChEBI" id="CHEBI:59789"/>
        <dbReference type="EC" id="4.1.1.50"/>
    </reaction>
</comment>
<feature type="active site" description="Proton donor; for catalytic activity" evidence="15">
    <location>
        <position position="84"/>
    </location>
</feature>
<dbReference type="GO" id="GO:0008295">
    <property type="term" value="P:spermidine biosynthetic process"/>
    <property type="evidence" value="ECO:0007669"/>
    <property type="project" value="UniProtKB-UniRule"/>
</dbReference>
<keyword evidence="5 15" id="KW-0068">Autocatalytic cleavage</keyword>
<keyword evidence="7 15" id="KW-0620">Polyamine biosynthesis</keyword>
<evidence type="ECO:0000256" key="6">
    <source>
        <dbReference type="ARBA" id="ARBA00023066"/>
    </source>
</evidence>
<dbReference type="GO" id="GO:0004014">
    <property type="term" value="F:adenosylmethionine decarboxylase activity"/>
    <property type="evidence" value="ECO:0007669"/>
    <property type="project" value="UniProtKB-UniRule"/>
</dbReference>
<keyword evidence="6 15" id="KW-0745">Spermidine biosynthesis</keyword>
<evidence type="ECO:0000313" key="16">
    <source>
        <dbReference type="EMBL" id="KAB2932201.1"/>
    </source>
</evidence>
<evidence type="ECO:0000256" key="13">
    <source>
        <dbReference type="ARBA" id="ARBA00056215"/>
    </source>
</evidence>
<dbReference type="InterPro" id="IPR042284">
    <property type="entry name" value="AdoMetDC_N"/>
</dbReference>
<feature type="chain" id="PRO_5033190431" description="S-adenosylmethionine decarboxylase beta chain" evidence="15">
    <location>
        <begin position="1"/>
        <end position="63"/>
    </location>
</feature>
<dbReference type="PANTHER" id="PTHR33866:SF2">
    <property type="entry name" value="S-ADENOSYLMETHIONINE DECARBOXYLASE PROENZYME"/>
    <property type="match status" value="1"/>
</dbReference>
<feature type="chain" id="PRO_5033190432" description="S-adenosylmethionine decarboxylase alpha chain" evidence="15">
    <location>
        <begin position="64"/>
        <end position="143"/>
    </location>
</feature>
<comment type="cofactor">
    <cofactor evidence="15">
        <name>pyruvate</name>
        <dbReference type="ChEBI" id="CHEBI:15361"/>
    </cofactor>
    <text evidence="15">Binds 1 pyruvoyl group covalently per subunit.</text>
</comment>
<evidence type="ECO:0000256" key="7">
    <source>
        <dbReference type="ARBA" id="ARBA00023115"/>
    </source>
</evidence>
<keyword evidence="10 15" id="KW-0704">Schiff base</keyword>
<evidence type="ECO:0000256" key="10">
    <source>
        <dbReference type="ARBA" id="ARBA00023270"/>
    </source>
</evidence>
<evidence type="ECO:0000256" key="12">
    <source>
        <dbReference type="ARBA" id="ARBA00048112"/>
    </source>
</evidence>
<name>A0A833H119_9LEPT</name>
<evidence type="ECO:0000256" key="4">
    <source>
        <dbReference type="ARBA" id="ARBA00022793"/>
    </source>
</evidence>
<dbReference type="InterPro" id="IPR017716">
    <property type="entry name" value="S-AdoMet_deCOase_pro-enz"/>
</dbReference>
<dbReference type="NCBIfam" id="TIGR03330">
    <property type="entry name" value="SAM_DCase_Bsu"/>
    <property type="match status" value="1"/>
</dbReference>
<dbReference type="SUPFAM" id="SSF56276">
    <property type="entry name" value="S-adenosylmethionine decarboxylase"/>
    <property type="match status" value="1"/>
</dbReference>
<accession>A0A833H119</accession>
<evidence type="ECO:0000256" key="14">
    <source>
        <dbReference type="ARBA" id="ARBA00061583"/>
    </source>
</evidence>
<keyword evidence="3 15" id="KW-0949">S-adenosyl-L-methionine</keyword>
<dbReference type="Proteomes" id="UP000460298">
    <property type="component" value="Unassembled WGS sequence"/>
</dbReference>
<dbReference type="OrthoDB" id="9793120at2"/>
<dbReference type="Pfam" id="PF02675">
    <property type="entry name" value="AdoMet_dc"/>
    <property type="match status" value="1"/>
</dbReference>
<feature type="active site" description="Schiff-base intermediate with substrate; via pyruvic acid" evidence="15">
    <location>
        <position position="64"/>
    </location>
</feature>
<dbReference type="HAMAP" id="MF_00464">
    <property type="entry name" value="AdoMetDC_1"/>
    <property type="match status" value="1"/>
</dbReference>